<gene>
    <name evidence="2" type="ORF">L9F63_021571</name>
</gene>
<evidence type="ECO:0000313" key="3">
    <source>
        <dbReference type="Proteomes" id="UP001233999"/>
    </source>
</evidence>
<sequence>IQDSAVKEITENGKDICARNISLKLIFDGNQKKGKARSESDTTTTNTDIVRKRLKRVFNTFIEDIKSIMKSPTEKTYDEKANQNNATEGNADEIYIKGRDYSDYLVAEQHSNKIEDNAIKEITEYGKNISASNITPKLTVDGNQKKGKARSESETNSTNVDLVRKRLINIFNTFTENIKSIMNSPTEKTYDEEVSQNNVTEYNADQTHNKGRDYSDYLVQEEHSTKIQDNAVKEITENGKDISVRNVLPKHIDEENLELIKGKARSESSKNIDLVRMRLKKVFNTFKNEIKSIIKSQKENTDDEEANQNNVTEDNADQTYTTTESTEII</sequence>
<dbReference type="AlphaFoldDB" id="A0AAD7ZP87"/>
<evidence type="ECO:0000313" key="2">
    <source>
        <dbReference type="EMBL" id="KAJ9584077.1"/>
    </source>
</evidence>
<proteinExistence type="predicted"/>
<reference evidence="2" key="2">
    <citation type="submission" date="2023-05" db="EMBL/GenBank/DDBJ databases">
        <authorList>
            <person name="Fouks B."/>
        </authorList>
    </citation>
    <scope>NUCLEOTIDE SEQUENCE</scope>
    <source>
        <strain evidence="2">Stay&amp;Tobe</strain>
        <tissue evidence="2">Testes</tissue>
    </source>
</reference>
<comment type="caution">
    <text evidence="2">The sequence shown here is derived from an EMBL/GenBank/DDBJ whole genome shotgun (WGS) entry which is preliminary data.</text>
</comment>
<protein>
    <submittedName>
        <fullName evidence="2">Uncharacterized protein</fullName>
    </submittedName>
</protein>
<feature type="region of interest" description="Disordered" evidence="1">
    <location>
        <begin position="296"/>
        <end position="329"/>
    </location>
</feature>
<organism evidence="2 3">
    <name type="scientific">Diploptera punctata</name>
    <name type="common">Pacific beetle cockroach</name>
    <dbReference type="NCBI Taxonomy" id="6984"/>
    <lineage>
        <taxon>Eukaryota</taxon>
        <taxon>Metazoa</taxon>
        <taxon>Ecdysozoa</taxon>
        <taxon>Arthropoda</taxon>
        <taxon>Hexapoda</taxon>
        <taxon>Insecta</taxon>
        <taxon>Pterygota</taxon>
        <taxon>Neoptera</taxon>
        <taxon>Polyneoptera</taxon>
        <taxon>Dictyoptera</taxon>
        <taxon>Blattodea</taxon>
        <taxon>Blaberoidea</taxon>
        <taxon>Blaberidae</taxon>
        <taxon>Diplopterinae</taxon>
        <taxon>Diploptera</taxon>
    </lineage>
</organism>
<name>A0AAD7ZP87_DIPPU</name>
<keyword evidence="3" id="KW-1185">Reference proteome</keyword>
<dbReference type="EMBL" id="JASPKZ010007471">
    <property type="protein sequence ID" value="KAJ9584077.1"/>
    <property type="molecule type" value="Genomic_DNA"/>
</dbReference>
<feature type="compositionally biased region" description="Polar residues" evidence="1">
    <location>
        <begin position="307"/>
        <end position="329"/>
    </location>
</feature>
<accession>A0AAD7ZP87</accession>
<reference evidence="2" key="1">
    <citation type="journal article" date="2023" name="IScience">
        <title>Live-bearing cockroach genome reveals convergent evolutionary mechanisms linked to viviparity in insects and beyond.</title>
        <authorList>
            <person name="Fouks B."/>
            <person name="Harrison M.C."/>
            <person name="Mikhailova A.A."/>
            <person name="Marchal E."/>
            <person name="English S."/>
            <person name="Carruthers M."/>
            <person name="Jennings E.C."/>
            <person name="Chiamaka E.L."/>
            <person name="Frigard R.A."/>
            <person name="Pippel M."/>
            <person name="Attardo G.M."/>
            <person name="Benoit J.B."/>
            <person name="Bornberg-Bauer E."/>
            <person name="Tobe S.S."/>
        </authorList>
    </citation>
    <scope>NUCLEOTIDE SEQUENCE</scope>
    <source>
        <strain evidence="2">Stay&amp;Tobe</strain>
    </source>
</reference>
<feature type="non-terminal residue" evidence="2">
    <location>
        <position position="329"/>
    </location>
</feature>
<dbReference type="Proteomes" id="UP001233999">
    <property type="component" value="Unassembled WGS sequence"/>
</dbReference>
<evidence type="ECO:0000256" key="1">
    <source>
        <dbReference type="SAM" id="MobiDB-lite"/>
    </source>
</evidence>
<feature type="region of interest" description="Disordered" evidence="1">
    <location>
        <begin position="137"/>
        <end position="157"/>
    </location>
</feature>